<dbReference type="InterPro" id="IPR052178">
    <property type="entry name" value="Sec_Metab_Biosynth_SDR"/>
</dbReference>
<dbReference type="InterPro" id="IPR036291">
    <property type="entry name" value="NAD(P)-bd_dom_sf"/>
</dbReference>
<evidence type="ECO:0000256" key="1">
    <source>
        <dbReference type="ARBA" id="ARBA00006484"/>
    </source>
</evidence>
<evidence type="ECO:0000313" key="5">
    <source>
        <dbReference type="Proteomes" id="UP000298327"/>
    </source>
</evidence>
<dbReference type="PANTHER" id="PTHR43618:SF4">
    <property type="entry name" value="SHORT CHAIN DEHYDROGENASE_REDUCTASE FAMILY (AFU_ORTHOLOGUE AFUA_7G04540)"/>
    <property type="match status" value="1"/>
</dbReference>
<sequence>MSPIPAALNTDCTSLILNYLNILTLKAFALTSHAAVVPVRKQIVRRLYFANSKAAIAGFTFVWDHDLLPDVRAIVFDIIDGAWSPTFFNLAVDFVSSAPALNDISVTGFGALFNTHPRIIDVLAAKTLVRSHLSFRDLSSEALHALCGIRGLHSMALNVQELRPAGDSAKHIATIISNNAETLREVSITGSAFGMNLRLDHDVPPCQLVSRLALHRLAIRPEEVSRIFPNIQQQNLWEVRILTLGENHDPTAFAIPEPAHVPFPVSWFNDFDSLRSLVVKSTLLSFHMKDLTALLRRSCLRDLSLPSVGGDNRWYGSSNSGPLLSDIISNASGLQRLDLFFDFNIPYDPTFLIPHPTFRASETSELTHLSLSIQFSAVEDDENENENENKNKNDLFLAIVKPWFQSLPTLVHMRLAMEFIETRWERRWANSSTSGGKHRIVVPYDKCGDYQPNPGPEDADAIFSAKDSDACSLTAWCDDNDAGKRWASELIYGMARSQRVTDFFQAKTSFVPSPTAYPDNPGVNSDTDTRIMSLIPALDADCTSIILDYLDNSALSAFALTSHAAVIPVRKELARCLYFTDVESAITDAASTPKILSLLTSIVISVESMSFATDLFNAAGRTAVITGGGTGIGYWMAEAWVKNGGKVYITGRREEVLRQATQKLDAISPNSANYFTADIATQEGIDRLANEIASRETSIDVLVNNAGTDHFDLQGPGAILPSFDSAGWSRLFTTNTWSPAAVTSALAPLLVEAAKKGEGRGSVILVISIAESMWFALNPMTGYSVSKAAESTLIKILANKFIAHGVRVNAISPGTFPTAMNDPSNAMKPSAMPEKLVPMKRNGNADDIAGAFLFLATKASAYVTGQKLEDLAGIGTMSLLPHLNVDCTSLILDFLEPSNLASVSLTSHAAVALIRPRIVRNLHFGNPETAIAGLTSIFNHSLEHSVRTIVVDIETYLPPSMISLIADLLLRAPNLTHFVVPRYKGLLKIEPCIAHNLINHTHALTHLHLHGVWSPDLKAIWGIRGLKSVAFCVPWSGYNEHSIVAIIADNSETLEDITLSGENRISTVLQFGPETPSCPLVSRLILQHLEVDQDELGRIFPNVTQLQLWATTFVMLSEAGETEMTLRPSITWCNSTFALLRSLTIHVLDPPLNPVDLAPASHQYRLRDLSLLVCIIPQSGLYDFSAPETPVQPLQIYSDIVSAARDLERLELSLIFDGPFDPILLIPRWDPKLSGTSTLTFVSLSFDFVRLDKATPGTGEFTEIVKQWFQSIPSLSCMRLAIHSVETLWKRYSIASSSGVQQSLIVPYHKHGGYHILDDITEDLEEHAMISPEDDDSCSLTAWCDDSRQHSKCTQKYVEYVRSLDLQAFAI</sequence>
<keyword evidence="3" id="KW-0560">Oxidoreductase</keyword>
<organism evidence="4 5">
    <name type="scientific">Dentipellis fragilis</name>
    <dbReference type="NCBI Taxonomy" id="205917"/>
    <lineage>
        <taxon>Eukaryota</taxon>
        <taxon>Fungi</taxon>
        <taxon>Dikarya</taxon>
        <taxon>Basidiomycota</taxon>
        <taxon>Agaricomycotina</taxon>
        <taxon>Agaricomycetes</taxon>
        <taxon>Russulales</taxon>
        <taxon>Hericiaceae</taxon>
        <taxon>Dentipellis</taxon>
    </lineage>
</organism>
<keyword evidence="5" id="KW-1185">Reference proteome</keyword>
<dbReference type="SUPFAM" id="SSF51735">
    <property type="entry name" value="NAD(P)-binding Rossmann-fold domains"/>
    <property type="match status" value="1"/>
</dbReference>
<dbReference type="STRING" id="205917.A0A4Y9Z9E3"/>
<dbReference type="PRINTS" id="PR00081">
    <property type="entry name" value="GDHRDH"/>
</dbReference>
<evidence type="ECO:0000256" key="2">
    <source>
        <dbReference type="ARBA" id="ARBA00022857"/>
    </source>
</evidence>
<reference evidence="4 5" key="1">
    <citation type="submission" date="2019-02" db="EMBL/GenBank/DDBJ databases">
        <title>Genome sequencing of the rare red list fungi Dentipellis fragilis.</title>
        <authorList>
            <person name="Buettner E."/>
            <person name="Kellner H."/>
        </authorList>
    </citation>
    <scope>NUCLEOTIDE SEQUENCE [LARGE SCALE GENOMIC DNA]</scope>
    <source>
        <strain evidence="4 5">DSM 105465</strain>
    </source>
</reference>
<dbReference type="PANTHER" id="PTHR43618">
    <property type="entry name" value="7-ALPHA-HYDROXYSTEROID DEHYDROGENASE"/>
    <property type="match status" value="1"/>
</dbReference>
<evidence type="ECO:0000256" key="3">
    <source>
        <dbReference type="ARBA" id="ARBA00023002"/>
    </source>
</evidence>
<accession>A0A4Y9Z9E3</accession>
<dbReference type="Proteomes" id="UP000298327">
    <property type="component" value="Unassembled WGS sequence"/>
</dbReference>
<dbReference type="Gene3D" id="3.40.50.720">
    <property type="entry name" value="NAD(P)-binding Rossmann-like Domain"/>
    <property type="match status" value="1"/>
</dbReference>
<dbReference type="InterPro" id="IPR002347">
    <property type="entry name" value="SDR_fam"/>
</dbReference>
<proteinExistence type="inferred from homology"/>
<name>A0A4Y9Z9E3_9AGAM</name>
<comment type="caution">
    <text evidence="4">The sequence shown here is derived from an EMBL/GenBank/DDBJ whole genome shotgun (WGS) entry which is preliminary data.</text>
</comment>
<evidence type="ECO:0000313" key="4">
    <source>
        <dbReference type="EMBL" id="TFY71395.1"/>
    </source>
</evidence>
<dbReference type="OrthoDB" id="3819888at2759"/>
<gene>
    <name evidence="4" type="ORF">EVG20_g1606</name>
</gene>
<comment type="similarity">
    <text evidence="1">Belongs to the short-chain dehydrogenases/reductases (SDR) family.</text>
</comment>
<protein>
    <submittedName>
        <fullName evidence="4">Uncharacterized protein</fullName>
    </submittedName>
</protein>
<dbReference type="GO" id="GO:0016491">
    <property type="term" value="F:oxidoreductase activity"/>
    <property type="evidence" value="ECO:0007669"/>
    <property type="project" value="UniProtKB-KW"/>
</dbReference>
<dbReference type="Pfam" id="PF13561">
    <property type="entry name" value="adh_short_C2"/>
    <property type="match status" value="1"/>
</dbReference>
<dbReference type="EMBL" id="SEOQ01000053">
    <property type="protein sequence ID" value="TFY71395.1"/>
    <property type="molecule type" value="Genomic_DNA"/>
</dbReference>
<keyword evidence="2" id="KW-0521">NADP</keyword>